<dbReference type="CDD" id="cd19757">
    <property type="entry name" value="Bbox1"/>
    <property type="match status" value="3"/>
</dbReference>
<dbReference type="PROSITE" id="PS50119">
    <property type="entry name" value="ZF_BBOX"/>
    <property type="match status" value="1"/>
</dbReference>
<dbReference type="PROSITE" id="PS50096">
    <property type="entry name" value="IQ"/>
    <property type="match status" value="5"/>
</dbReference>
<keyword evidence="2" id="KW-0175">Coiled coil</keyword>
<evidence type="ECO:0000256" key="3">
    <source>
        <dbReference type="SAM" id="MobiDB-lite"/>
    </source>
</evidence>
<feature type="region of interest" description="Disordered" evidence="3">
    <location>
        <begin position="218"/>
        <end position="251"/>
    </location>
</feature>
<evidence type="ECO:0000256" key="2">
    <source>
        <dbReference type="SAM" id="Coils"/>
    </source>
</evidence>
<feature type="region of interest" description="Disordered" evidence="3">
    <location>
        <begin position="1"/>
        <end position="108"/>
    </location>
</feature>
<feature type="compositionally biased region" description="Pro residues" evidence="3">
    <location>
        <begin position="1"/>
        <end position="11"/>
    </location>
</feature>
<sequence>MAATPVPPPSSSGPTEKELTMSRNKRRNRATRGKGELGGGGFSTMELPPDDDETHADDSTADAAGNSNVEGNLALHQGNLALHPPASAPSSPDSLSPGGKKARTYFRKTDNKIPDLLLSEYMLPPSADPEMKRSLADTGPPPHEKKTMNPVNVAGSMLSADKTRTLITIRPSSTREPRTAVLYDDTPAKDVPVVGTSGSDFFTKDKKLGYQIPRLYMGQDRPVTSEHRPSLPSPRAKLGSPSERAKRPHTSDFLVSEYKKLENQFALKDIRAMEPGDNGWYSLPATDEWQNSAFPDDGPPVWTPAKGVTEAPLPAAWGTKTFAKDQFLDELFAEQAKPPKQRTPGKTPKSKKKDQVLYPRTLAGDSGSYEQREIQRARDAIGNNAGFAFFPPNEPPSMAEAKQYDDLDYPPPPSTGDSDDGARELSQEALASPSHKIRPGSTASFRGDTAFRSPRSRSPSPTLGTPGTPARPVSPYAIGDLLAAAPPLTPGSYVDATAFERLQMSTAQSKRASKRAAVASREAKEEYRRRRLNAIISDASGGDMYDKDKVTALARTEHRTILALLNNQTRTLERHAASLQSKIDSSIALQKQVLPLRFLFTVEGGAEYCRARLVSAFQHWIRGFEAAQMTVALAYWKILVDGQKRKEMQAVYRAQAGSRKLKVIIQEIDLRLFRRTFDRWNKTVGKMIYIERDQAATRIQAQIYRYRALVRFIHLHDVKPIGGPLSDIYLSPRRQNLPFSIYPRVRTEKRQYWAASLMVQTRYRMVVERNRYLLMKDASILDQSVWRMWVCRKEYMKLRVHAILIESMARMIVKKWQFRRLRVAAAVAERIYRGHLARMRFIKLLREYRERIEIRLSMPQRIQRAWRCKIAKRVLAAKVAYKELRTQAAVKLQLFWYIRQNEFPRFVLLGVLRMTDLQDQEFEKRIKMYGKIANAKKIQRRFRAHLYFRYERGACRIQCMARNVSGSNLVDKLRKEKWANRKLRHWVRAMMKKRNKASSKIAFAWYHGKRGRFLQHLITMNDRTEQREHYERRQKLNLAATVLQAVIHGVWTRRIIVRTKFAIKIEKVVRGFMGRREALRRITALRNKVASSFIARMTHEAELKEIYRIKQLKKACATLIAAVWRGFSRRLREWRRKERERIRNEAATCLQRKYRKMLEVKRARIKLLEMMRKLSNPFKDITNISTLVDDCFKASDVLYNPRKPLCGVGLATFCHRLGIYEDVYKELTLHHVADTNMLFKCSDHKLQSFGIKEEIKGDRHFGVFQAEKIRHTIAVLAKTIHVDATDRTDEEKRLHREFELLALDPKKKSLQIRRIFEEAYGERFAARAQNFAVGDLLKQTHLSTLKLRRYFAFHGTPGKAKEHVAELLHVPYDEHEESKHKVERVEKAMDIMLYGAETLDGLVAGWPMLKYQVHSVVSTVEGDTQQKNRENRNDPTPHMIKTHHKREREGASKLCALLLELKEMDQASRRFQSCARGFNAGRIMKLAREKKFVDDVTTAYKFERNNNHVLDIWKEDRRKEQEEYDRQYKEWLAEEEKKSTEFYLQHILREGWREEFRDNEQMNDEDEGYTCYVKEVTKRVKREMVTETLEQLEKPVYTYEEYKAAEKMVRLGRTYLAKTMVARIKRDMLRREKEEAEKKKWDELQKQRKQLVTLSFSFNVVSFEQSVGEDFDAGRIVEEEDENGRVTYFYDDPLDDEMDEELKEVEGMLDTESELVIGSSVQAKFDGGDVYYSGTVFQCNPTKEGYISPQGIKWYPKNTFGIVYDDGDFEPAVHRNSIRLLELQVGFRVEAKYGGHDAFFPGAVVGTNERDGRVLSYRVLYDDGTEEKAVRRSLIRLSEEHMAEAGKKIKELLKKSEDRTARRRDLREKQVKAWNKKQVGVNKLLDQYEKCAGFPLDAVGYKEEQIEHVKKIGYEKWGEKGERDAVTKWSKEGVGEGRGKVKVDGDKMDIVGMQKASTKLYELLRPRVGASVKLRYTKVSMPYGWIEQRSGKGNITGYYNKITGEQKPLMDRPSFSFEEELAVRRLQSQWRAMEGKREFEKKLKNESILGSLKLSIKEASGKCWVGYKTEGMSLEMWLARLGLVEYYEVLGLAVFLRRSESESWLVSMGFKSEKDRNIVHRMKHKDLTEAKNFEFLNYYADEHDRRAITHCIQDGHKVLYGLVLKRYRNNKQRVENIVANICKSNFPITVGQLTRFLDKYQGKAATAQENAEKELVDVRTTSCRKDEKAALVVLKGGVERVKVLLNNLGVVELTDRLNEALQAATTKHVPHSGHEAKAALILRRDAVQVVIDWWNSTLLCQKRFRGHQCRVMYKELREKRTKMTTRIQGFFRTHLFTKRYKKYLLRQQKSAWEQLWNEDEAVFYWFNKTSAESTYEEPNVPYRPMVRDRFTQQLMQAWPYLDVKAAGEEVAPVGICMICKEEDATRSCNQCVQKNSKITWGDGKIHFCFICFSTYHADTIEMRKHTFSVTRASKAKSLACCMCGELSTRRCKGMIMPKKVEEKITKLVMEGYAEGANADQMEEEFFLETVQKRLKLEQYFSREKIISYYYDCKGKGKERRSNAEIWKRFQEHLSACGDECDENYCADCWERTHRKGRMAKHEWVGYEENCSVCVECEILPAEKLCLTCRDYLCAGCAKDTHRHGKKHRHAMEDIKEEPGPHEVMCVCCSNRVGRETCRFCKKNLCDSCNAFAHFKDVCQKPPDVMCVQCGDVYCSVKWMGNPGCFRKTHMKGNRKATHTLVPYTFLEDQRKLEEAEAEAKKLVRETALTANAEHEEEVQMLQKKVAMKHMSRQQQLEVEAQKEFEVRHHTKLKEGAEKSRFRFLPNIFGGNKAKKMAAMMNDLPQGGQ</sequence>
<dbReference type="PROSITE" id="PS50020">
    <property type="entry name" value="WW_DOMAIN_2"/>
    <property type="match status" value="1"/>
</dbReference>
<protein>
    <submittedName>
        <fullName evidence="6">Uncharacterized protein</fullName>
    </submittedName>
</protein>
<dbReference type="SMART" id="SM00015">
    <property type="entry name" value="IQ"/>
    <property type="match status" value="13"/>
</dbReference>
<name>A0ABQ6ME32_9STRA</name>
<evidence type="ECO:0000256" key="1">
    <source>
        <dbReference type="PROSITE-ProRule" id="PRU00024"/>
    </source>
</evidence>
<comment type="caution">
    <text evidence="6">The sequence shown here is derived from an EMBL/GenBank/DDBJ whole genome shotgun (WGS) entry which is preliminary data.</text>
</comment>
<evidence type="ECO:0000313" key="7">
    <source>
        <dbReference type="Proteomes" id="UP001165060"/>
    </source>
</evidence>
<evidence type="ECO:0000259" key="5">
    <source>
        <dbReference type="PROSITE" id="PS50119"/>
    </source>
</evidence>
<feature type="coiled-coil region" evidence="2">
    <location>
        <begin position="1619"/>
        <end position="1646"/>
    </location>
</feature>
<feature type="coiled-coil region" evidence="2">
    <location>
        <begin position="2745"/>
        <end position="2784"/>
    </location>
</feature>
<evidence type="ECO:0000313" key="6">
    <source>
        <dbReference type="EMBL" id="GMI24608.1"/>
    </source>
</evidence>
<dbReference type="InterPro" id="IPR001202">
    <property type="entry name" value="WW_dom"/>
</dbReference>
<organism evidence="6 7">
    <name type="scientific">Tetraparma gracilis</name>
    <dbReference type="NCBI Taxonomy" id="2962635"/>
    <lineage>
        <taxon>Eukaryota</taxon>
        <taxon>Sar</taxon>
        <taxon>Stramenopiles</taxon>
        <taxon>Ochrophyta</taxon>
        <taxon>Bolidophyceae</taxon>
        <taxon>Parmales</taxon>
        <taxon>Triparmaceae</taxon>
        <taxon>Tetraparma</taxon>
    </lineage>
</organism>
<keyword evidence="1" id="KW-0862">Zinc</keyword>
<feature type="compositionally biased region" description="Basic and acidic residues" evidence="3">
    <location>
        <begin position="1424"/>
        <end position="1435"/>
    </location>
</feature>
<feature type="region of interest" description="Disordered" evidence="3">
    <location>
        <begin position="1420"/>
        <end position="1446"/>
    </location>
</feature>
<keyword evidence="1" id="KW-0863">Zinc-finger</keyword>
<feature type="compositionally biased region" description="Basic and acidic residues" evidence="3">
    <location>
        <begin position="370"/>
        <end position="379"/>
    </location>
</feature>
<feature type="domain" description="B box-type" evidence="5">
    <location>
        <begin position="2608"/>
        <end position="2654"/>
    </location>
</feature>
<dbReference type="InterPro" id="IPR000315">
    <property type="entry name" value="Znf_B-box"/>
</dbReference>
<feature type="region of interest" description="Disordered" evidence="3">
    <location>
        <begin position="123"/>
        <end position="159"/>
    </location>
</feature>
<dbReference type="EMBL" id="BRYB01001387">
    <property type="protein sequence ID" value="GMI24608.1"/>
    <property type="molecule type" value="Genomic_DNA"/>
</dbReference>
<dbReference type="InterPro" id="IPR000048">
    <property type="entry name" value="IQ_motif_EF-hand-BS"/>
</dbReference>
<feature type="region of interest" description="Disordered" evidence="3">
    <location>
        <begin position="329"/>
        <end position="474"/>
    </location>
</feature>
<keyword evidence="7" id="KW-1185">Reference proteome</keyword>
<accession>A0ABQ6ME32</accession>
<feature type="compositionally biased region" description="Low complexity" evidence="3">
    <location>
        <begin position="452"/>
        <end position="461"/>
    </location>
</feature>
<feature type="compositionally biased region" description="Low complexity" evidence="3">
    <location>
        <begin position="80"/>
        <end position="97"/>
    </location>
</feature>
<feature type="domain" description="WW" evidence="4">
    <location>
        <begin position="2346"/>
        <end position="2380"/>
    </location>
</feature>
<dbReference type="PROSITE" id="PS01159">
    <property type="entry name" value="WW_DOMAIN_1"/>
    <property type="match status" value="1"/>
</dbReference>
<dbReference type="Gene3D" id="1.20.5.190">
    <property type="match status" value="1"/>
</dbReference>
<feature type="coiled-coil region" evidence="2">
    <location>
        <begin position="1835"/>
        <end position="1869"/>
    </location>
</feature>
<reference evidence="6 7" key="1">
    <citation type="journal article" date="2023" name="Commun. Biol.">
        <title>Genome analysis of Parmales, the sister group of diatoms, reveals the evolutionary specialization of diatoms from phago-mixotrophs to photoautotrophs.</title>
        <authorList>
            <person name="Ban H."/>
            <person name="Sato S."/>
            <person name="Yoshikawa S."/>
            <person name="Yamada K."/>
            <person name="Nakamura Y."/>
            <person name="Ichinomiya M."/>
            <person name="Sato N."/>
            <person name="Blanc-Mathieu R."/>
            <person name="Endo H."/>
            <person name="Kuwata A."/>
            <person name="Ogata H."/>
        </authorList>
    </citation>
    <scope>NUCLEOTIDE SEQUENCE [LARGE SCALE GENOMIC DNA]</scope>
</reference>
<feature type="compositionally biased region" description="Basic residues" evidence="3">
    <location>
        <begin position="23"/>
        <end position="32"/>
    </location>
</feature>
<dbReference type="Proteomes" id="UP001165060">
    <property type="component" value="Unassembled WGS sequence"/>
</dbReference>
<gene>
    <name evidence="6" type="ORF">TeGR_g2004</name>
</gene>
<keyword evidence="1" id="KW-0479">Metal-binding</keyword>
<dbReference type="Gene3D" id="2.30.30.140">
    <property type="match status" value="2"/>
</dbReference>
<proteinExistence type="predicted"/>
<evidence type="ECO:0000259" key="4">
    <source>
        <dbReference type="PROSITE" id="PS50020"/>
    </source>
</evidence>